<dbReference type="EMBL" id="DQWE01000065">
    <property type="protein sequence ID" value="HDI82450.1"/>
    <property type="molecule type" value="Genomic_DNA"/>
</dbReference>
<proteinExistence type="predicted"/>
<dbReference type="GO" id="GO:0005524">
    <property type="term" value="F:ATP binding"/>
    <property type="evidence" value="ECO:0007669"/>
    <property type="project" value="InterPro"/>
</dbReference>
<comment type="caution">
    <text evidence="2">The sequence shown here is derived from an EMBL/GenBank/DDBJ whole genome shotgun (WGS) entry which is preliminary data.</text>
</comment>
<reference evidence="2" key="1">
    <citation type="journal article" date="2020" name="mSystems">
        <title>Genome- and Community-Level Interaction Insights into Carbon Utilization and Element Cycling Functions of Hydrothermarchaeota in Hydrothermal Sediment.</title>
        <authorList>
            <person name="Zhou Z."/>
            <person name="Liu Y."/>
            <person name="Xu W."/>
            <person name="Pan J."/>
            <person name="Luo Z.H."/>
            <person name="Li M."/>
        </authorList>
    </citation>
    <scope>NUCLEOTIDE SEQUENCE [LARGE SCALE GENOMIC DNA]</scope>
    <source>
        <strain evidence="2">HyVt-102</strain>
    </source>
</reference>
<feature type="non-terminal residue" evidence="2">
    <location>
        <position position="1"/>
    </location>
</feature>
<dbReference type="GO" id="GO:0005737">
    <property type="term" value="C:cytoplasm"/>
    <property type="evidence" value="ECO:0007669"/>
    <property type="project" value="InterPro"/>
</dbReference>
<sequence length="232" mass="27149">PIGLSGIVRSIENLQDIEDALNQLISIRGLKIYPTHLEFNPSTFLKLPDAMRFIFLRKLLEISGGELEIRRNQIKSFPGRVEMKSHVVSITEKWGVVSKKIKPDPVLIEKPGVYRFGDFELTIGIKKRKKHIDFSKKIEYFDMDDVHFPLGVRTRKRGEKLIPFGRRRSRKLKDLFIDAQVPDVLREGWPVVYDKKGILFVPMVVRAERGRIRKTTERVLMIKYRRLRINGR</sequence>
<dbReference type="GO" id="GO:0008033">
    <property type="term" value="P:tRNA processing"/>
    <property type="evidence" value="ECO:0007669"/>
    <property type="project" value="InterPro"/>
</dbReference>
<dbReference type="SUPFAM" id="SSF56037">
    <property type="entry name" value="PheT/TilS domain"/>
    <property type="match status" value="1"/>
</dbReference>
<dbReference type="Pfam" id="PF11734">
    <property type="entry name" value="TilS_C"/>
    <property type="match status" value="1"/>
</dbReference>
<evidence type="ECO:0000313" key="2">
    <source>
        <dbReference type="EMBL" id="HDI82450.1"/>
    </source>
</evidence>
<dbReference type="AlphaFoldDB" id="A0A7C0Z8Z6"/>
<organism evidence="2">
    <name type="scientific">candidate division WOR-3 bacterium</name>
    <dbReference type="NCBI Taxonomy" id="2052148"/>
    <lineage>
        <taxon>Bacteria</taxon>
        <taxon>Bacteria division WOR-3</taxon>
    </lineage>
</organism>
<name>A0A7C0Z8Z6_UNCW3</name>
<dbReference type="SMART" id="SM00977">
    <property type="entry name" value="TilS_C"/>
    <property type="match status" value="1"/>
</dbReference>
<dbReference type="GO" id="GO:0016879">
    <property type="term" value="F:ligase activity, forming carbon-nitrogen bonds"/>
    <property type="evidence" value="ECO:0007669"/>
    <property type="project" value="InterPro"/>
</dbReference>
<protein>
    <recommendedName>
        <fullName evidence="1">Lysidine-tRNA(Ile) synthetase C-terminal domain-containing protein</fullName>
    </recommendedName>
</protein>
<dbReference type="NCBIfam" id="TIGR02433">
    <property type="entry name" value="lysidine_TilS_C"/>
    <property type="match status" value="1"/>
</dbReference>
<gene>
    <name evidence="2" type="ORF">ENF18_01500</name>
</gene>
<dbReference type="InterPro" id="IPR012796">
    <property type="entry name" value="Lysidine-tRNA-synth_C"/>
</dbReference>
<dbReference type="Proteomes" id="UP000885847">
    <property type="component" value="Unassembled WGS sequence"/>
</dbReference>
<feature type="domain" description="Lysidine-tRNA(Ile) synthetase C-terminal" evidence="1">
    <location>
        <begin position="150"/>
        <end position="222"/>
    </location>
</feature>
<evidence type="ECO:0000259" key="1">
    <source>
        <dbReference type="SMART" id="SM00977"/>
    </source>
</evidence>
<accession>A0A7C0Z8Z6</accession>